<protein>
    <recommendedName>
        <fullName evidence="4">Lipoprotein</fullName>
    </recommendedName>
</protein>
<accession>A0ABX4YM40</accession>
<comment type="caution">
    <text evidence="2">The sequence shown here is derived from an EMBL/GenBank/DDBJ whole genome shotgun (WGS) entry which is preliminary data.</text>
</comment>
<proteinExistence type="predicted"/>
<name>A0ABX4YM40_9LEPT</name>
<feature type="compositionally biased region" description="Basic and acidic residues" evidence="1">
    <location>
        <begin position="122"/>
        <end position="139"/>
    </location>
</feature>
<evidence type="ECO:0000313" key="2">
    <source>
        <dbReference type="EMBL" id="PNV76345.1"/>
    </source>
</evidence>
<reference evidence="2" key="1">
    <citation type="submission" date="2018-01" db="EMBL/GenBank/DDBJ databases">
        <title>Genomic characterization of Leptospira inadai serogroup Lyme isolated from captured rat in Brazil and comparative analysis with human reference strain.</title>
        <authorList>
            <person name="Moreno L.Z."/>
            <person name="Loureiro A.P."/>
            <person name="Miraglia F."/>
            <person name="Kremer F.S."/>
            <person name="Eslabao M.R."/>
            <person name="Dellagostin O.A."/>
            <person name="Lilenbaum W."/>
            <person name="Moreno A.M."/>
        </authorList>
    </citation>
    <scope>NUCLEOTIDE SEQUENCE [LARGE SCALE GENOMIC DNA]</scope>
    <source>
        <strain evidence="2">M34/99</strain>
    </source>
</reference>
<dbReference type="EMBL" id="MCRM02000003">
    <property type="protein sequence ID" value="PNV76345.1"/>
    <property type="molecule type" value="Genomic_DNA"/>
</dbReference>
<evidence type="ECO:0000313" key="3">
    <source>
        <dbReference type="Proteomes" id="UP000094669"/>
    </source>
</evidence>
<evidence type="ECO:0008006" key="4">
    <source>
        <dbReference type="Google" id="ProtNLM"/>
    </source>
</evidence>
<keyword evidence="3" id="KW-1185">Reference proteome</keyword>
<sequence length="330" mass="37014">MNLRGLSKLSFVIVLSFISSIGTDSLRSQEDSSARKDSPIGIVVYCSLPEKEGPYSKVWERNLSLWYKSYKKRKQEEGGDSFLIASVPNLPKNSPELERLRREIGFEILFPGDQTISNNDKPASDKVKTPEAIEKEPTGKIRKSRKAKKEVKRKKNPSDQTNGKREKKTNSVKSPIILPVTAVRKSIVDLTFLFYSPTVTSLKSAGTSSWKEEFQSQISLAKREVDIHFLLVQDPTQYSAETPNGVVAGEIHSLRPVLLGDLPAITLLPYSRPLRFFEGEYSYGCGANPNSLGITVLEVFFRNGKMIRISEESYTLNSSDSNKSWILESN</sequence>
<dbReference type="Proteomes" id="UP000094669">
    <property type="component" value="Unassembled WGS sequence"/>
</dbReference>
<feature type="region of interest" description="Disordered" evidence="1">
    <location>
        <begin position="113"/>
        <end position="170"/>
    </location>
</feature>
<organism evidence="2 3">
    <name type="scientific">Leptospira inadai serovar Lyme</name>
    <dbReference type="NCBI Taxonomy" id="293084"/>
    <lineage>
        <taxon>Bacteria</taxon>
        <taxon>Pseudomonadati</taxon>
        <taxon>Spirochaetota</taxon>
        <taxon>Spirochaetia</taxon>
        <taxon>Leptospirales</taxon>
        <taxon>Leptospiraceae</taxon>
        <taxon>Leptospira</taxon>
    </lineage>
</organism>
<gene>
    <name evidence="2" type="ORF">BES34_004930</name>
</gene>
<evidence type="ECO:0000256" key="1">
    <source>
        <dbReference type="SAM" id="MobiDB-lite"/>
    </source>
</evidence>
<feature type="compositionally biased region" description="Basic residues" evidence="1">
    <location>
        <begin position="140"/>
        <end position="155"/>
    </location>
</feature>